<feature type="transmembrane region" description="Helical" evidence="1">
    <location>
        <begin position="105"/>
        <end position="125"/>
    </location>
</feature>
<organism evidence="2 3">
    <name type="scientific">Brachybacterium phenoliresistens</name>
    <dbReference type="NCBI Taxonomy" id="396014"/>
    <lineage>
        <taxon>Bacteria</taxon>
        <taxon>Bacillati</taxon>
        <taxon>Actinomycetota</taxon>
        <taxon>Actinomycetes</taxon>
        <taxon>Micrococcales</taxon>
        <taxon>Dermabacteraceae</taxon>
        <taxon>Brachybacterium</taxon>
    </lineage>
</organism>
<reference evidence="2 3" key="1">
    <citation type="submission" date="2014-02" db="EMBL/GenBank/DDBJ databases">
        <title>Genome sequence of Brachybacterium phenoliresistens strain W13A50.</title>
        <authorList>
            <person name="Wang X."/>
        </authorList>
    </citation>
    <scope>NUCLEOTIDE SEQUENCE [LARGE SCALE GENOMIC DNA]</scope>
    <source>
        <strain evidence="2 3">W13A50</strain>
    </source>
</reference>
<comment type="caution">
    <text evidence="2">The sequence shown here is derived from an EMBL/GenBank/DDBJ whole genome shotgun (WGS) entry which is preliminary data.</text>
</comment>
<keyword evidence="1" id="KW-1133">Transmembrane helix</keyword>
<dbReference type="STRING" id="396014.BF93_12255"/>
<feature type="transmembrane region" description="Helical" evidence="1">
    <location>
        <begin position="131"/>
        <end position="152"/>
    </location>
</feature>
<keyword evidence="1" id="KW-0812">Transmembrane</keyword>
<dbReference type="eggNOG" id="ENOG5032CKR">
    <property type="taxonomic scope" value="Bacteria"/>
</dbReference>
<gene>
    <name evidence="2" type="ORF">BF93_12255</name>
</gene>
<evidence type="ECO:0000313" key="3">
    <source>
        <dbReference type="Proteomes" id="UP000023067"/>
    </source>
</evidence>
<dbReference type="Proteomes" id="UP000023067">
    <property type="component" value="Unassembled WGS sequence"/>
</dbReference>
<dbReference type="InterPro" id="IPR046291">
    <property type="entry name" value="DUF6328"/>
</dbReference>
<sequence>MSEADGPTDYARHETRAAQLDRNWNEILQEIRVLQTGSQIVAAFLIVLPFQSRFEILDAFQVGWYLGLLVLALLIVALLLAPVSMHRSLFRRRVKDDIVTASNRIVKLALVMLGLLLAGVVLLIFDVVVGRGAGIAAGAVLLTIVLCLQVVYPRVMVARS</sequence>
<dbReference type="PATRIC" id="fig|396014.3.peg.957"/>
<proteinExistence type="predicted"/>
<dbReference type="AlphaFoldDB" id="Z9JX49"/>
<accession>Z9JX49</accession>
<dbReference type="OrthoDB" id="3625784at2"/>
<keyword evidence="3" id="KW-1185">Reference proteome</keyword>
<keyword evidence="1" id="KW-0472">Membrane</keyword>
<name>Z9JX49_9MICO</name>
<feature type="transmembrane region" description="Helical" evidence="1">
    <location>
        <begin position="62"/>
        <end position="84"/>
    </location>
</feature>
<evidence type="ECO:0000313" key="2">
    <source>
        <dbReference type="EMBL" id="EWS82367.1"/>
    </source>
</evidence>
<protein>
    <submittedName>
        <fullName evidence="2">Sodium:proton antiporter</fullName>
    </submittedName>
</protein>
<evidence type="ECO:0000256" key="1">
    <source>
        <dbReference type="SAM" id="Phobius"/>
    </source>
</evidence>
<dbReference type="EMBL" id="JDYK01000003">
    <property type="protein sequence ID" value="EWS82367.1"/>
    <property type="molecule type" value="Genomic_DNA"/>
</dbReference>
<dbReference type="Pfam" id="PF19853">
    <property type="entry name" value="DUF6328"/>
    <property type="match status" value="1"/>
</dbReference>
<dbReference type="HOGENOM" id="CLU_087620_0_1_11"/>